<proteinExistence type="inferred from homology"/>
<dbReference type="Gene3D" id="3.90.190.20">
    <property type="entry name" value="Mur ligase, C-terminal domain"/>
    <property type="match status" value="1"/>
</dbReference>
<feature type="domain" description="Mur ligase C-terminal" evidence="11">
    <location>
        <begin position="292"/>
        <end position="409"/>
    </location>
</feature>
<dbReference type="PIRSF" id="PIRSF001563">
    <property type="entry name" value="Folylpolyglu_synth"/>
    <property type="match status" value="1"/>
</dbReference>
<dbReference type="eggNOG" id="COG0285">
    <property type="taxonomic scope" value="Bacteria"/>
</dbReference>
<keyword evidence="6 10" id="KW-0067">ATP-binding</keyword>
<keyword evidence="4" id="KW-0479">Metal-binding</keyword>
<organism evidence="13 14">
    <name type="scientific">Filifactor alocis (strain ATCC 35896 / CCUG 47790 / D40 B5)</name>
    <name type="common">Fusobacterium alocis</name>
    <dbReference type="NCBI Taxonomy" id="546269"/>
    <lineage>
        <taxon>Bacteria</taxon>
        <taxon>Bacillati</taxon>
        <taxon>Bacillota</taxon>
        <taxon>Clostridia</taxon>
        <taxon>Peptostreptococcales</taxon>
        <taxon>Filifactoraceae</taxon>
        <taxon>Filifactor</taxon>
    </lineage>
</organism>
<accession>D6GR94</accession>
<dbReference type="RefSeq" id="WP_014262193.1">
    <property type="nucleotide sequence ID" value="NC_016630.1"/>
</dbReference>
<evidence type="ECO:0000256" key="9">
    <source>
        <dbReference type="ARBA" id="ARBA00047493"/>
    </source>
</evidence>
<evidence type="ECO:0000256" key="5">
    <source>
        <dbReference type="ARBA" id="ARBA00022741"/>
    </source>
</evidence>
<evidence type="ECO:0000256" key="7">
    <source>
        <dbReference type="ARBA" id="ARBA00022842"/>
    </source>
</evidence>
<dbReference type="InterPro" id="IPR018109">
    <property type="entry name" value="Folylpolyglutamate_synth_CS"/>
</dbReference>
<keyword evidence="5 10" id="KW-0547">Nucleotide-binding</keyword>
<dbReference type="GO" id="GO:0005524">
    <property type="term" value="F:ATP binding"/>
    <property type="evidence" value="ECO:0007669"/>
    <property type="project" value="UniProtKB-KW"/>
</dbReference>
<feature type="domain" description="Mur ligase central" evidence="12">
    <location>
        <begin position="44"/>
        <end position="264"/>
    </location>
</feature>
<dbReference type="OrthoDB" id="9809356at2"/>
<dbReference type="AlphaFoldDB" id="D6GR94"/>
<dbReference type="KEGG" id="faa:HMPREF0389_00099"/>
<dbReference type="SUPFAM" id="SSF53244">
    <property type="entry name" value="MurD-like peptide ligases, peptide-binding domain"/>
    <property type="match status" value="1"/>
</dbReference>
<dbReference type="PATRIC" id="fig|546269.5.peg.562"/>
<dbReference type="Pfam" id="PF08245">
    <property type="entry name" value="Mur_ligase_M"/>
    <property type="match status" value="1"/>
</dbReference>
<dbReference type="PANTHER" id="PTHR11136">
    <property type="entry name" value="FOLYLPOLYGLUTAMATE SYNTHASE-RELATED"/>
    <property type="match status" value="1"/>
</dbReference>
<reference evidence="14" key="1">
    <citation type="submission" date="2010-12" db="EMBL/GenBank/DDBJ databases">
        <title>The genome sequence of Filifactor alocis strain ATCC 35896.</title>
        <authorList>
            <consortium name="The Broad Institute Genome Sequencing Platform"/>
            <person name="Ward D."/>
            <person name="Earl A."/>
            <person name="Feldgarden M."/>
            <person name="Young S.K."/>
            <person name="Gargeya S."/>
            <person name="Zeng Q."/>
            <person name="Alvarado L."/>
            <person name="Berlin A."/>
            <person name="Bochicchio J."/>
            <person name="Chapman S.B."/>
            <person name="Chen Z."/>
            <person name="Freedman E."/>
            <person name="Gellesch M."/>
            <person name="Goldberg J."/>
            <person name="Griggs A."/>
            <person name="Gujja S."/>
            <person name="Heilman E."/>
            <person name="Heiman D."/>
            <person name="Howarth C."/>
            <person name="Mehta T."/>
            <person name="Neiman D."/>
            <person name="Pearson M."/>
            <person name="Roberts A."/>
            <person name="Saif S."/>
            <person name="Shea T."/>
            <person name="Shenoy N."/>
            <person name="Sisk P."/>
            <person name="Stolte C."/>
            <person name="Sykes S."/>
            <person name="White J."/>
            <person name="Yandava C."/>
            <person name="Izard J."/>
            <person name="Blanton J.M."/>
            <person name="Baranova O.V."/>
            <person name="Tanner A.C."/>
            <person name="Dewhirst F.E."/>
            <person name="Haas B."/>
            <person name="Nusbaum C."/>
            <person name="Birren B."/>
        </authorList>
    </citation>
    <scope>NUCLEOTIDE SEQUENCE [LARGE SCALE GENOMIC DNA]</scope>
    <source>
        <strain evidence="14">ATCC 35896 / D40 B5</strain>
    </source>
</reference>
<dbReference type="GO" id="GO:0005737">
    <property type="term" value="C:cytoplasm"/>
    <property type="evidence" value="ECO:0007669"/>
    <property type="project" value="TreeGrafter"/>
</dbReference>
<dbReference type="GO" id="GO:0046872">
    <property type="term" value="F:metal ion binding"/>
    <property type="evidence" value="ECO:0007669"/>
    <property type="project" value="UniProtKB-KW"/>
</dbReference>
<dbReference type="InterPro" id="IPR013221">
    <property type="entry name" value="Mur_ligase_cen"/>
</dbReference>
<dbReference type="GO" id="GO:0008841">
    <property type="term" value="F:dihydrofolate synthase activity"/>
    <property type="evidence" value="ECO:0007669"/>
    <property type="project" value="TreeGrafter"/>
</dbReference>
<evidence type="ECO:0000256" key="8">
    <source>
        <dbReference type="ARBA" id="ARBA00030592"/>
    </source>
</evidence>
<gene>
    <name evidence="13" type="primary">folC</name>
    <name evidence="13" type="ordered locus">HMPREF0389_00099</name>
</gene>
<evidence type="ECO:0000256" key="3">
    <source>
        <dbReference type="ARBA" id="ARBA00022598"/>
    </source>
</evidence>
<dbReference type="NCBIfam" id="TIGR01499">
    <property type="entry name" value="folC"/>
    <property type="match status" value="1"/>
</dbReference>
<dbReference type="InterPro" id="IPR004101">
    <property type="entry name" value="Mur_ligase_C"/>
</dbReference>
<comment type="catalytic activity">
    <reaction evidence="9">
        <text>(6S)-5,6,7,8-tetrahydrofolyl-(gamma-L-Glu)(n) + L-glutamate + ATP = (6S)-5,6,7,8-tetrahydrofolyl-(gamma-L-Glu)(n+1) + ADP + phosphate + H(+)</text>
        <dbReference type="Rhea" id="RHEA:10580"/>
        <dbReference type="Rhea" id="RHEA-COMP:14738"/>
        <dbReference type="Rhea" id="RHEA-COMP:14740"/>
        <dbReference type="ChEBI" id="CHEBI:15378"/>
        <dbReference type="ChEBI" id="CHEBI:29985"/>
        <dbReference type="ChEBI" id="CHEBI:30616"/>
        <dbReference type="ChEBI" id="CHEBI:43474"/>
        <dbReference type="ChEBI" id="CHEBI:141005"/>
        <dbReference type="ChEBI" id="CHEBI:456216"/>
        <dbReference type="EC" id="6.3.2.17"/>
    </reaction>
</comment>
<dbReference type="SUPFAM" id="SSF53623">
    <property type="entry name" value="MurD-like peptide ligases, catalytic domain"/>
    <property type="match status" value="1"/>
</dbReference>
<dbReference type="EMBL" id="CP002390">
    <property type="protein sequence ID" value="EFE28185.1"/>
    <property type="molecule type" value="Genomic_DNA"/>
</dbReference>
<dbReference type="PANTHER" id="PTHR11136:SF0">
    <property type="entry name" value="DIHYDROFOLATE SYNTHETASE-RELATED"/>
    <property type="match status" value="1"/>
</dbReference>
<evidence type="ECO:0000256" key="1">
    <source>
        <dbReference type="ARBA" id="ARBA00008276"/>
    </source>
</evidence>
<dbReference type="STRING" id="546269.HMPREF0389_00099"/>
<dbReference type="InterPro" id="IPR036565">
    <property type="entry name" value="Mur-like_cat_sf"/>
</dbReference>
<dbReference type="EC" id="6.3.2.17" evidence="2"/>
<dbReference type="Pfam" id="PF02875">
    <property type="entry name" value="Mur_ligase_C"/>
    <property type="match status" value="1"/>
</dbReference>
<comment type="similarity">
    <text evidence="1 10">Belongs to the folylpolyglutamate synthase family.</text>
</comment>
<dbReference type="GO" id="GO:0004326">
    <property type="term" value="F:tetrahydrofolylpolyglutamate synthase activity"/>
    <property type="evidence" value="ECO:0007669"/>
    <property type="project" value="UniProtKB-EC"/>
</dbReference>
<evidence type="ECO:0000256" key="2">
    <source>
        <dbReference type="ARBA" id="ARBA00013025"/>
    </source>
</evidence>
<dbReference type="InterPro" id="IPR001645">
    <property type="entry name" value="Folylpolyglutamate_synth"/>
</dbReference>
<evidence type="ECO:0000259" key="11">
    <source>
        <dbReference type="Pfam" id="PF02875"/>
    </source>
</evidence>
<keyword evidence="7" id="KW-0460">Magnesium</keyword>
<name>D6GR94_FILAD</name>
<dbReference type="Proteomes" id="UP000007468">
    <property type="component" value="Chromosome"/>
</dbReference>
<dbReference type="PROSITE" id="PS01011">
    <property type="entry name" value="FOLYLPOLYGLU_SYNT_1"/>
    <property type="match status" value="1"/>
</dbReference>
<dbReference type="Gene3D" id="3.40.1190.10">
    <property type="entry name" value="Mur-like, catalytic domain"/>
    <property type="match status" value="1"/>
</dbReference>
<dbReference type="InterPro" id="IPR036615">
    <property type="entry name" value="Mur_ligase_C_dom_sf"/>
</dbReference>
<keyword evidence="3 10" id="KW-0436">Ligase</keyword>
<keyword evidence="14" id="KW-1185">Reference proteome</keyword>
<protein>
    <recommendedName>
        <fullName evidence="2">tetrahydrofolate synthase</fullName>
        <ecNumber evidence="2">6.3.2.17</ecNumber>
    </recommendedName>
    <alternativeName>
        <fullName evidence="8">Tetrahydrofolylpolyglutamate synthase</fullName>
    </alternativeName>
</protein>
<evidence type="ECO:0000259" key="12">
    <source>
        <dbReference type="Pfam" id="PF08245"/>
    </source>
</evidence>
<evidence type="ECO:0000313" key="13">
    <source>
        <dbReference type="EMBL" id="EFE28185.1"/>
    </source>
</evidence>
<evidence type="ECO:0000256" key="6">
    <source>
        <dbReference type="ARBA" id="ARBA00022840"/>
    </source>
</evidence>
<dbReference type="PROSITE" id="PS01012">
    <property type="entry name" value="FOLYLPOLYGLU_SYNT_2"/>
    <property type="match status" value="1"/>
</dbReference>
<evidence type="ECO:0000256" key="4">
    <source>
        <dbReference type="ARBA" id="ARBA00022723"/>
    </source>
</evidence>
<evidence type="ECO:0000256" key="10">
    <source>
        <dbReference type="PIRNR" id="PIRNR001563"/>
    </source>
</evidence>
<sequence length="434" mass="48268">MTYQETIAHFEQLGKLGIQLGLVRIERLLNHMGNPHHKLKFIHVAGTNGKGSTCYMLSNILSHSGYKTGLFTSPYILDFRESIQVNMKMISEEHFLECAEYVYHCAEQSTINNDPPTQFEILTAIALEFFVRQKCDIVLLEVGLGGTLDSTNIIPPPLLQIITSISLDHTNILGSTIEEITKEKSGIIKSATTIVYPKLPKEVLQILKKKCKLVNSKLVQPDCTSLQFNTNSFGVCDFSYEGISYKKSLLGEVQLYNAIVVITASKELNQLGFSLPSESICYGVEHTFIPARMEILSESPLVLLDGSHNEDGAIALKKTLATFPKTSIKMIMGVLKDKNIYKILENTATLSDIFIAVSPNHPRALSSKKLAEVSKQYCNNVKQASSLEEAVNSAFLNLKESDILVICGSLYLSHDIRPILIRKIKSLSMTKHKN</sequence>
<evidence type="ECO:0000313" key="14">
    <source>
        <dbReference type="Proteomes" id="UP000007468"/>
    </source>
</evidence>